<keyword evidence="2" id="KW-0560">Oxidoreductase</keyword>
<evidence type="ECO:0000256" key="3">
    <source>
        <dbReference type="ARBA" id="ARBA00023027"/>
    </source>
</evidence>
<protein>
    <submittedName>
        <fullName evidence="5">NAD(P)-dependent oxidoreductase</fullName>
    </submittedName>
</protein>
<accession>A0ABU8CJ68</accession>
<dbReference type="Proteomes" id="UP001531129">
    <property type="component" value="Unassembled WGS sequence"/>
</dbReference>
<dbReference type="InterPro" id="IPR036291">
    <property type="entry name" value="NAD(P)-bd_dom_sf"/>
</dbReference>
<dbReference type="Gene3D" id="3.40.50.720">
    <property type="entry name" value="NAD(P)-binding Rossmann-like Domain"/>
    <property type="match status" value="1"/>
</dbReference>
<name>A0ABU8CJ68_9HYPH</name>
<keyword evidence="6" id="KW-1185">Reference proteome</keyword>
<proteinExistence type="inferred from homology"/>
<reference evidence="5 6" key="1">
    <citation type="submission" date="2024-01" db="EMBL/GenBank/DDBJ databases">
        <title>Draft genome sequences of three bacterial strains isolated from Acacia saligna represent a potential new species within the genus Rhizobium.</title>
        <authorList>
            <person name="Tambong J.T."/>
            <person name="Mnasri B."/>
        </authorList>
    </citation>
    <scope>NUCLEOTIDE SEQUENCE [LARGE SCALE GENOMIC DNA]</scope>
    <source>
        <strain evidence="5 6">1AS12I</strain>
    </source>
</reference>
<evidence type="ECO:0000256" key="1">
    <source>
        <dbReference type="ARBA" id="ARBA00007637"/>
    </source>
</evidence>
<evidence type="ECO:0000313" key="5">
    <source>
        <dbReference type="EMBL" id="MEI1248942.1"/>
    </source>
</evidence>
<feature type="domain" description="NAD-dependent epimerase/dehydratase" evidence="4">
    <location>
        <begin position="3"/>
        <end position="172"/>
    </location>
</feature>
<dbReference type="SUPFAM" id="SSF51735">
    <property type="entry name" value="NAD(P)-binding Rossmann-fold domains"/>
    <property type="match status" value="1"/>
</dbReference>
<evidence type="ECO:0000313" key="6">
    <source>
        <dbReference type="Proteomes" id="UP001531129"/>
    </source>
</evidence>
<comment type="similarity">
    <text evidence="1">Belongs to the NAD(P)-dependent epimerase/dehydratase family.</text>
</comment>
<dbReference type="PANTHER" id="PTHR43103:SF5">
    <property type="entry name" value="4-EPIMERASE, PUTATIVE (AFU_ORTHOLOGUE AFUA_7G00360)-RELATED"/>
    <property type="match status" value="1"/>
</dbReference>
<gene>
    <name evidence="5" type="ORF">V8Q02_13110</name>
</gene>
<evidence type="ECO:0000259" key="4">
    <source>
        <dbReference type="Pfam" id="PF01370"/>
    </source>
</evidence>
<dbReference type="PANTHER" id="PTHR43103">
    <property type="entry name" value="NUCLEOSIDE-DIPHOSPHATE-SUGAR EPIMERASE"/>
    <property type="match status" value="1"/>
</dbReference>
<comment type="caution">
    <text evidence="5">The sequence shown here is derived from an EMBL/GenBank/DDBJ whole genome shotgun (WGS) entry which is preliminary data.</text>
</comment>
<keyword evidence="3" id="KW-0520">NAD</keyword>
<dbReference type="EMBL" id="JBAMYC010000006">
    <property type="protein sequence ID" value="MEI1248942.1"/>
    <property type="molecule type" value="Genomic_DNA"/>
</dbReference>
<evidence type="ECO:0000256" key="2">
    <source>
        <dbReference type="ARBA" id="ARBA00023002"/>
    </source>
</evidence>
<organism evidence="5 6">
    <name type="scientific">Rhizobium aouanii</name>
    <dbReference type="NCBI Taxonomy" id="3118145"/>
    <lineage>
        <taxon>Bacteria</taxon>
        <taxon>Pseudomonadati</taxon>
        <taxon>Pseudomonadota</taxon>
        <taxon>Alphaproteobacteria</taxon>
        <taxon>Hyphomicrobiales</taxon>
        <taxon>Rhizobiaceae</taxon>
        <taxon>Rhizobium/Agrobacterium group</taxon>
        <taxon>Rhizobium</taxon>
    </lineage>
</organism>
<sequence length="305" mass="33731">MKVIITGAAGQIGQRLALNLLKQGNEIACLDLAPAPEGLDSVWIQSDLSNLDKLSGLMKGFDAVVHLGAISDPIEWERYPEIIEVNVVGTFNVFEAARRAGIKRIVFASSICAIGPISWVKPWTPDYLPMDDDHPRQPDDNYGATKLMGEILARGFHVRYGLEILCLRFTGVLFPDKPQSIARYQDWLADPDGELVNRMWSYLRSEDALEAIERGLRAPKIGYERILLAAPDSAVGTVSIEDLVSRHFPERLAEVQSLAKVAGENPSLVSTQKCFELFGWRPMRSYRDVPGLSQLAGGNNVRTAV</sequence>
<dbReference type="RefSeq" id="WP_264396564.1">
    <property type="nucleotide sequence ID" value="NZ_JBAMYB010000006.1"/>
</dbReference>
<dbReference type="InterPro" id="IPR001509">
    <property type="entry name" value="Epimerase_deHydtase"/>
</dbReference>
<dbReference type="Pfam" id="PF01370">
    <property type="entry name" value="Epimerase"/>
    <property type="match status" value="1"/>
</dbReference>